<organism evidence="1 2">
    <name type="scientific">Bacillus badius</name>
    <dbReference type="NCBI Taxonomy" id="1455"/>
    <lineage>
        <taxon>Bacteria</taxon>
        <taxon>Bacillati</taxon>
        <taxon>Bacillota</taxon>
        <taxon>Bacilli</taxon>
        <taxon>Bacillales</taxon>
        <taxon>Bacillaceae</taxon>
        <taxon>Pseudobacillus</taxon>
    </lineage>
</organism>
<evidence type="ECO:0000313" key="1">
    <source>
        <dbReference type="EMBL" id="KIL78595.1"/>
    </source>
</evidence>
<dbReference type="Proteomes" id="UP000031982">
    <property type="component" value="Unassembled WGS sequence"/>
</dbReference>
<name>A0ABR5AV46_BACBA</name>
<gene>
    <name evidence="1" type="ORF">SD77_4275</name>
</gene>
<protein>
    <submittedName>
        <fullName evidence="1">Uncharacterized protein</fullName>
    </submittedName>
</protein>
<keyword evidence="2" id="KW-1185">Reference proteome</keyword>
<proteinExistence type="predicted"/>
<dbReference type="EMBL" id="JXLP01000009">
    <property type="protein sequence ID" value="KIL78595.1"/>
    <property type="molecule type" value="Genomic_DNA"/>
</dbReference>
<comment type="caution">
    <text evidence="1">The sequence shown here is derived from an EMBL/GenBank/DDBJ whole genome shotgun (WGS) entry which is preliminary data.</text>
</comment>
<accession>A0ABR5AV46</accession>
<dbReference type="RefSeq" id="WP_041113779.1">
    <property type="nucleotide sequence ID" value="NZ_JARTHD010000011.1"/>
</dbReference>
<reference evidence="1 2" key="1">
    <citation type="submission" date="2015-01" db="EMBL/GenBank/DDBJ databases">
        <title>Genome Assembly of Bacillus badius MTCC 1458.</title>
        <authorList>
            <person name="Verma A."/>
            <person name="Khatri I."/>
            <person name="Mual P."/>
            <person name="Subramanian S."/>
            <person name="Krishnamurthi S."/>
        </authorList>
    </citation>
    <scope>NUCLEOTIDE SEQUENCE [LARGE SCALE GENOMIC DNA]</scope>
    <source>
        <strain evidence="1 2">MTCC 1458</strain>
    </source>
</reference>
<evidence type="ECO:0000313" key="2">
    <source>
        <dbReference type="Proteomes" id="UP000031982"/>
    </source>
</evidence>
<sequence length="430" mass="50530">MIKKLIILILSAVIAAVCVMIFNTDHEKERASQKLSEQEKRLWNQTIRVYLQKDLQSGTDFYDAGHLLMVPLHYAYSSSDEKLMNEFEEHFRRFQSAAHEELDLRTESKRLSTLQYYYLISRYIVLADKSGSDQEHVDDLANYLLDEMEKLWLETPAWQWSRTSFEGGMRQRVLWKLENKKTDRGYYRAFVDEELFAFAIAADLSRHFDNNPVLKDILRINYRVFQQEGRFERDGRWVFQPGIWSDHPDYLYAGYTKKTHINQTKPIEGIAADSSHFHRFPLWITNFIQAYPKGSEQRQLFLNIRQGLEKQFFDKVLVAPDRQRPYYKLNNFMDGRNGLYRWNYPTIRNNGYGPYELSGTFMMGWWTFLGSDRIKEVYSDVTKQFPLPREAVDLYTGPAATKASSSFAAAANSYDNGFKEILAILASKVR</sequence>